<dbReference type="InterPro" id="IPR008964">
    <property type="entry name" value="Invasin/intimin_cell_adhesion"/>
</dbReference>
<sequence>MSGAASGDRDDQVRTLAGPSYQRGEVVGQRDRPAVPQTGGHAAQQDSGSHLMDKRAATGFGLRALIISMLLALVTACGGGGGGSAAVVRLQLGPASPTVAKGLTVDLTATAIRDNSRTDDVTAEATWTSLTPGVASVFKGKVTGLAVGTAEIRASFDGVQQSIQVSVTAARIVSLAVTPSNAKVGLGATQKFTATATMTDGSTPDVSGLATWSVLNEAGTAASDVVTITGNGQGTTNRIGKAKIQAVVAAATAPLVDFEVISAQFKEIQVEPAAPSIPKGLTQQLSATELLTNGTPTVVTNTATWTTSNAAIATVDSEGAERGLVTGLEPGTATITATTAKGSRSVVVTVVDATLQSIQVETVPAGSGQLPKGGFERKFIATGIFSDTTTRDLTSQALWTSSDESIATISNADATKGIATSTANAGDTNITAKVGTVTSADFALEVTDDTLESIEVTPASAEVGLGQTQQFTATGIFGGGLPSQDLTKKVTWSSDAEAIATISNAADSKGLAMTQSISDTPATITAKFGDVEGSTDLTVTDAALLSIVISPDDSVLPKTFTRALKATGSYSDGSVKDVTGEVTWSSSSSSIATISNVTTTKGVVRGGSAGQATITATKRLPNDVVVSDTTRVIVTDAVLESISVTPATLTLPLGLGQAFVATGSFSDDSTMDITEQVTWTSADTNVLSISNAGGTKGQAVAKALSTSVVVTAQKDSLSDTATVQVTNPAVETLIVRPDTQSCASPAPGEDDSIDLPLPFSTGLIACASYSDGVVRNVTTEVTWSSTDSSVVTVSNDSPTKGVITAARDTIAAVAASLGGKTDSIQVKVVAATLTAITVTPADVVIVNASAPVQFVATGSFTGDITLNITRNVTWTVSSNTVTVSNEAGKNGQVSPARSPTFAQDVTVTATRGTIKGEQTFERRANPAAE</sequence>
<evidence type="ECO:0000259" key="3">
    <source>
        <dbReference type="SMART" id="SM00635"/>
    </source>
</evidence>
<feature type="domain" description="BIG2" evidence="3">
    <location>
        <begin position="171"/>
        <end position="252"/>
    </location>
</feature>
<dbReference type="AlphaFoldDB" id="A0A2S5TFB2"/>
<keyword evidence="2" id="KW-0472">Membrane</keyword>
<keyword evidence="2" id="KW-0812">Transmembrane</keyword>
<dbReference type="PROSITE" id="PS00099">
    <property type="entry name" value="THIOLASE_3"/>
    <property type="match status" value="1"/>
</dbReference>
<evidence type="ECO:0000256" key="1">
    <source>
        <dbReference type="SAM" id="MobiDB-lite"/>
    </source>
</evidence>
<feature type="domain" description="BIG2" evidence="3">
    <location>
        <begin position="749"/>
        <end position="827"/>
    </location>
</feature>
<evidence type="ECO:0000313" key="5">
    <source>
        <dbReference type="Proteomes" id="UP000238220"/>
    </source>
</evidence>
<comment type="caution">
    <text evidence="4">The sequence shown here is derived from an EMBL/GenBank/DDBJ whole genome shotgun (WGS) entry which is preliminary data.</text>
</comment>
<feature type="domain" description="BIG2" evidence="3">
    <location>
        <begin position="638"/>
        <end position="723"/>
    </location>
</feature>
<feature type="domain" description="BIG2" evidence="3">
    <location>
        <begin position="450"/>
        <end position="538"/>
    </location>
</feature>
<keyword evidence="2" id="KW-1133">Transmembrane helix</keyword>
<gene>
    <name evidence="4" type="ORF">C3942_12400</name>
</gene>
<dbReference type="SUPFAM" id="SSF49373">
    <property type="entry name" value="Invasin/intimin cell-adhesion fragments"/>
    <property type="match status" value="2"/>
</dbReference>
<evidence type="ECO:0000256" key="2">
    <source>
        <dbReference type="SAM" id="Phobius"/>
    </source>
</evidence>
<organism evidence="4 5">
    <name type="scientific">Solimonas fluminis</name>
    <dbReference type="NCBI Taxonomy" id="2086571"/>
    <lineage>
        <taxon>Bacteria</taxon>
        <taxon>Pseudomonadati</taxon>
        <taxon>Pseudomonadota</taxon>
        <taxon>Gammaproteobacteria</taxon>
        <taxon>Nevskiales</taxon>
        <taxon>Nevskiaceae</taxon>
        <taxon>Solimonas</taxon>
    </lineage>
</organism>
<dbReference type="InterPro" id="IPR020610">
    <property type="entry name" value="Thiolase_AS"/>
</dbReference>
<feature type="domain" description="BIG2" evidence="3">
    <location>
        <begin position="832"/>
        <end position="919"/>
    </location>
</feature>
<dbReference type="GO" id="GO:0016747">
    <property type="term" value="F:acyltransferase activity, transferring groups other than amino-acyl groups"/>
    <property type="evidence" value="ECO:0007669"/>
    <property type="project" value="InterPro"/>
</dbReference>
<proteinExistence type="predicted"/>
<name>A0A2S5TFB2_9GAMM</name>
<dbReference type="OrthoDB" id="6192638at2"/>
<feature type="domain" description="BIG2" evidence="3">
    <location>
        <begin position="264"/>
        <end position="349"/>
    </location>
</feature>
<dbReference type="Gene3D" id="2.60.40.1080">
    <property type="match status" value="9"/>
</dbReference>
<feature type="transmembrane region" description="Helical" evidence="2">
    <location>
        <begin position="60"/>
        <end position="81"/>
    </location>
</feature>
<dbReference type="SMART" id="SM00635">
    <property type="entry name" value="BID_2"/>
    <property type="match status" value="9"/>
</dbReference>
<feature type="domain" description="BIG2" evidence="3">
    <location>
        <begin position="543"/>
        <end position="627"/>
    </location>
</feature>
<reference evidence="4 5" key="1">
    <citation type="submission" date="2018-02" db="EMBL/GenBank/DDBJ databases">
        <title>Genome sequencing of Solimonas sp. HR-BB.</title>
        <authorList>
            <person name="Lee Y."/>
            <person name="Jeon C.O."/>
        </authorList>
    </citation>
    <scope>NUCLEOTIDE SEQUENCE [LARGE SCALE GENOMIC DNA]</scope>
    <source>
        <strain evidence="4 5">HR-BB</strain>
    </source>
</reference>
<accession>A0A2S5TFB2</accession>
<dbReference type="EMBL" id="PSNW01000006">
    <property type="protein sequence ID" value="PPE73597.1"/>
    <property type="molecule type" value="Genomic_DNA"/>
</dbReference>
<dbReference type="InterPro" id="IPR003343">
    <property type="entry name" value="Big_2"/>
</dbReference>
<dbReference type="Proteomes" id="UP000238220">
    <property type="component" value="Unassembled WGS sequence"/>
</dbReference>
<dbReference type="FunFam" id="2.60.40.1080:FF:000001">
    <property type="entry name" value="Bacterial Ig-like domain, group 2"/>
    <property type="match status" value="1"/>
</dbReference>
<feature type="domain" description="BIG2" evidence="3">
    <location>
        <begin position="356"/>
        <end position="444"/>
    </location>
</feature>
<evidence type="ECO:0000313" key="4">
    <source>
        <dbReference type="EMBL" id="PPE73597.1"/>
    </source>
</evidence>
<feature type="domain" description="BIG2" evidence="3">
    <location>
        <begin position="86"/>
        <end position="166"/>
    </location>
</feature>
<keyword evidence="5" id="KW-1185">Reference proteome</keyword>
<protein>
    <recommendedName>
        <fullName evidence="3">BIG2 domain-containing protein</fullName>
    </recommendedName>
</protein>
<feature type="region of interest" description="Disordered" evidence="1">
    <location>
        <begin position="1"/>
        <end position="50"/>
    </location>
</feature>
<dbReference type="Pfam" id="PF02368">
    <property type="entry name" value="Big_2"/>
    <property type="match status" value="4"/>
</dbReference>